<dbReference type="PANTHER" id="PTHR24379:SF127">
    <property type="entry name" value="BLOODY FINGERS-RELATED"/>
    <property type="match status" value="1"/>
</dbReference>
<dbReference type="PROSITE" id="PS50157">
    <property type="entry name" value="ZINC_FINGER_C2H2_2"/>
    <property type="match status" value="4"/>
</dbReference>
<name>A0A182XZL5_ANOST</name>
<evidence type="ECO:0000256" key="3">
    <source>
        <dbReference type="ARBA" id="ARBA00022771"/>
    </source>
</evidence>
<evidence type="ECO:0000313" key="6">
    <source>
        <dbReference type="Proteomes" id="UP000076408"/>
    </source>
</evidence>
<dbReference type="GO" id="GO:0008270">
    <property type="term" value="F:zinc ion binding"/>
    <property type="evidence" value="ECO:0007669"/>
    <property type="project" value="UniProtKB-UniRule"/>
</dbReference>
<dbReference type="InterPro" id="IPR013087">
    <property type="entry name" value="Znf_C2H2_type"/>
</dbReference>
<dbReference type="SUPFAM" id="SSF57716">
    <property type="entry name" value="Glucocorticoid receptor-like (DNA-binding domain)"/>
    <property type="match status" value="1"/>
</dbReference>
<evidence type="ECO:0000256" key="4">
    <source>
        <dbReference type="ARBA" id="ARBA00022833"/>
    </source>
</evidence>
<dbReference type="VEuPathDB" id="VectorBase:ASTE006437"/>
<dbReference type="InterPro" id="IPR036236">
    <property type="entry name" value="Znf_C2H2_sf"/>
</dbReference>
<dbReference type="GO" id="GO:0000977">
    <property type="term" value="F:RNA polymerase II transcription regulatory region sequence-specific DNA binding"/>
    <property type="evidence" value="ECO:0007669"/>
    <property type="project" value="TreeGrafter"/>
</dbReference>
<reference evidence="6" key="1">
    <citation type="journal article" date="2014" name="Genome Biol.">
        <title>Genome analysis of a major urban malaria vector mosquito, Anopheles stephensi.</title>
        <authorList>
            <person name="Jiang X."/>
            <person name="Peery A."/>
            <person name="Hall A.B."/>
            <person name="Sharma A."/>
            <person name="Chen X.G."/>
            <person name="Waterhouse R.M."/>
            <person name="Komissarov A."/>
            <person name="Riehle M.M."/>
            <person name="Shouche Y."/>
            <person name="Sharakhova M.V."/>
            <person name="Lawson D."/>
            <person name="Pakpour N."/>
            <person name="Arensburger P."/>
            <person name="Davidson V.L."/>
            <person name="Eiglmeier K."/>
            <person name="Emrich S."/>
            <person name="George P."/>
            <person name="Kennedy R.C."/>
            <person name="Mane S.P."/>
            <person name="Maslen G."/>
            <person name="Oringanje C."/>
            <person name="Qi Y."/>
            <person name="Settlage R."/>
            <person name="Tojo M."/>
            <person name="Tubio J.M."/>
            <person name="Unger M.F."/>
            <person name="Wang B."/>
            <person name="Vernick K.D."/>
            <person name="Ribeiro J.M."/>
            <person name="James A.A."/>
            <person name="Michel K."/>
            <person name="Riehle M.A."/>
            <person name="Luckhart S."/>
            <person name="Sharakhov I.V."/>
            <person name="Tu Z."/>
        </authorList>
    </citation>
    <scope>NUCLEOTIDE SEQUENCE [LARGE SCALE GENOMIC DNA]</scope>
    <source>
        <strain evidence="6">Indian</strain>
    </source>
</reference>
<dbReference type="STRING" id="30069.A0A182XZL5"/>
<keyword evidence="2" id="KW-0677">Repeat</keyword>
<dbReference type="PROSITE" id="PS00028">
    <property type="entry name" value="ZINC_FINGER_C2H2_1"/>
    <property type="match status" value="4"/>
</dbReference>
<dbReference type="OMA" id="EFAQGIS"/>
<dbReference type="SUPFAM" id="SSF57667">
    <property type="entry name" value="beta-beta-alpha zinc fingers"/>
    <property type="match status" value="3"/>
</dbReference>
<dbReference type="SMART" id="SM00355">
    <property type="entry name" value="ZnF_C2H2"/>
    <property type="match status" value="7"/>
</dbReference>
<evidence type="ECO:0000256" key="1">
    <source>
        <dbReference type="ARBA" id="ARBA00022723"/>
    </source>
</evidence>
<dbReference type="InterPro" id="IPR012934">
    <property type="entry name" value="Znf_AD"/>
</dbReference>
<dbReference type="Proteomes" id="UP000076408">
    <property type="component" value="Unassembled WGS sequence"/>
</dbReference>
<organism evidence="5 6">
    <name type="scientific">Anopheles stephensi</name>
    <name type="common">Indo-Pakistan malaria mosquito</name>
    <dbReference type="NCBI Taxonomy" id="30069"/>
    <lineage>
        <taxon>Eukaryota</taxon>
        <taxon>Metazoa</taxon>
        <taxon>Ecdysozoa</taxon>
        <taxon>Arthropoda</taxon>
        <taxon>Hexapoda</taxon>
        <taxon>Insecta</taxon>
        <taxon>Pterygota</taxon>
        <taxon>Neoptera</taxon>
        <taxon>Endopterygota</taxon>
        <taxon>Diptera</taxon>
        <taxon>Nematocera</taxon>
        <taxon>Culicoidea</taxon>
        <taxon>Culicidae</taxon>
        <taxon>Anophelinae</taxon>
        <taxon>Anopheles</taxon>
    </lineage>
</organism>
<sequence length="384" mass="43589">MSLQCRVCLEFTSNCTSLFGAFVRSDGSTTTIAELADDDDLPSHICSSCSEDAKHAFTFVQKCRLSERALQAQKNRTKPVSEPTQHLVVEFITQPVPVNRLFQSNRDISPSPSLPSSPGDIYLAEYLDEDQEIQESNDHEEDSESDTNNHHCLYYFCCHGDCSLTFHSKRELKGHIRLQHQQLLVSEQPNVPDKRHSCSNCDHAFSSAKELATHELLLQLKKRLLNPASKGRPKTYPCLFNAPEKKCCDCYASFPSLESLLDHTVERHSIRQTIHDATRPVRCELCFKLFRCKASLRTHQNAPYKPRHYSCSTCDASFPTRSRLAAHEPVHSAVRKFVCGECGAGFKNEQNLSTHALLHGEKREVCSVCGLRFHRKSNLRMHER</sequence>
<dbReference type="VEuPathDB" id="VectorBase:ASTEI01651"/>
<evidence type="ECO:0000256" key="2">
    <source>
        <dbReference type="ARBA" id="ARBA00022737"/>
    </source>
</evidence>
<dbReference type="SMART" id="SM00868">
    <property type="entry name" value="zf-AD"/>
    <property type="match status" value="1"/>
</dbReference>
<dbReference type="VEuPathDB" id="VectorBase:ASTEI20_035866"/>
<dbReference type="EnsemblMetazoa" id="ASTEI01651-RA">
    <property type="protein sequence ID" value="ASTEI01651-PA"/>
    <property type="gene ID" value="ASTEI01651"/>
</dbReference>
<keyword evidence="6" id="KW-1185">Reference proteome</keyword>
<dbReference type="Pfam" id="PF00096">
    <property type="entry name" value="zf-C2H2"/>
    <property type="match status" value="2"/>
</dbReference>
<protein>
    <submittedName>
        <fullName evidence="5">Uncharacterized protein</fullName>
    </submittedName>
</protein>
<dbReference type="PROSITE" id="PS51915">
    <property type="entry name" value="ZAD"/>
    <property type="match status" value="1"/>
</dbReference>
<reference evidence="5" key="2">
    <citation type="submission" date="2020-05" db="UniProtKB">
        <authorList>
            <consortium name="EnsemblMetazoa"/>
        </authorList>
    </citation>
    <scope>IDENTIFICATION</scope>
    <source>
        <strain evidence="5">Indian</strain>
    </source>
</reference>
<dbReference type="GO" id="GO:0000981">
    <property type="term" value="F:DNA-binding transcription factor activity, RNA polymerase II-specific"/>
    <property type="evidence" value="ECO:0007669"/>
    <property type="project" value="TreeGrafter"/>
</dbReference>
<dbReference type="Gene3D" id="3.30.160.60">
    <property type="entry name" value="Classic Zinc Finger"/>
    <property type="match status" value="3"/>
</dbReference>
<dbReference type="PANTHER" id="PTHR24379">
    <property type="entry name" value="KRAB AND ZINC FINGER DOMAIN-CONTAINING"/>
    <property type="match status" value="1"/>
</dbReference>
<dbReference type="GO" id="GO:0005634">
    <property type="term" value="C:nucleus"/>
    <property type="evidence" value="ECO:0007669"/>
    <property type="project" value="InterPro"/>
</dbReference>
<proteinExistence type="predicted"/>
<keyword evidence="4" id="KW-0862">Zinc</keyword>
<keyword evidence="1" id="KW-0479">Metal-binding</keyword>
<dbReference type="AlphaFoldDB" id="A0A182XZL5"/>
<accession>A0A182XZL5</accession>
<keyword evidence="3" id="KW-0863">Zinc-finger</keyword>
<evidence type="ECO:0000313" key="5">
    <source>
        <dbReference type="EnsemblMetazoa" id="ASTEI01651-PA"/>
    </source>
</evidence>